<dbReference type="EMBL" id="CP019791">
    <property type="protein sequence ID" value="AQT68127.1"/>
    <property type="molecule type" value="Genomic_DNA"/>
</dbReference>
<dbReference type="Proteomes" id="UP000189674">
    <property type="component" value="Chromosome"/>
</dbReference>
<evidence type="ECO:0000313" key="2">
    <source>
        <dbReference type="EMBL" id="AQT68127.1"/>
    </source>
</evidence>
<keyword evidence="3" id="KW-1185">Reference proteome</keyword>
<reference evidence="3" key="1">
    <citation type="submission" date="2017-02" db="EMBL/GenBank/DDBJ databases">
        <title>Comparative genomics and description of representatives of a novel lineage of planctomycetes thriving in anoxic sediments.</title>
        <authorList>
            <person name="Spring S."/>
            <person name="Bunk B."/>
            <person name="Sproer C."/>
        </authorList>
    </citation>
    <scope>NUCLEOTIDE SEQUENCE [LARGE SCALE GENOMIC DNA]</scope>
    <source>
        <strain evidence="3">ST-NAGAB-D1</strain>
    </source>
</reference>
<keyword evidence="1" id="KW-0472">Membrane</keyword>
<dbReference type="STRING" id="1936003.STSP2_01282"/>
<keyword evidence="1" id="KW-1133">Transmembrane helix</keyword>
<dbReference type="RefSeq" id="WP_146660861.1">
    <property type="nucleotide sequence ID" value="NZ_CP019791.1"/>
</dbReference>
<keyword evidence="1" id="KW-0812">Transmembrane</keyword>
<evidence type="ECO:0000313" key="3">
    <source>
        <dbReference type="Proteomes" id="UP000189674"/>
    </source>
</evidence>
<gene>
    <name evidence="2" type="ORF">STSP2_01282</name>
</gene>
<dbReference type="AlphaFoldDB" id="A0A1U9NJZ1"/>
<feature type="transmembrane region" description="Helical" evidence="1">
    <location>
        <begin position="41"/>
        <end position="61"/>
    </location>
</feature>
<organism evidence="2 3">
    <name type="scientific">Anaerohalosphaera lusitana</name>
    <dbReference type="NCBI Taxonomy" id="1936003"/>
    <lineage>
        <taxon>Bacteria</taxon>
        <taxon>Pseudomonadati</taxon>
        <taxon>Planctomycetota</taxon>
        <taxon>Phycisphaerae</taxon>
        <taxon>Sedimentisphaerales</taxon>
        <taxon>Anaerohalosphaeraceae</taxon>
        <taxon>Anaerohalosphaera</taxon>
    </lineage>
</organism>
<name>A0A1U9NJZ1_9BACT</name>
<evidence type="ECO:0000256" key="1">
    <source>
        <dbReference type="SAM" id="Phobius"/>
    </source>
</evidence>
<dbReference type="OrthoDB" id="9789573at2"/>
<feature type="transmembrane region" description="Helical" evidence="1">
    <location>
        <begin position="7"/>
        <end position="35"/>
    </location>
</feature>
<dbReference type="KEGG" id="alus:STSP2_01282"/>
<sequence>MKKAKNVTVVVSCVVTFVLTWLVVAGGVSMLGYVWKDVPEVNLVVTIGAPAVGLFVALLAARQSYRAAMKGKAWRLYEEQDGEGDK</sequence>
<protein>
    <submittedName>
        <fullName evidence="2">Uncharacterized protein</fullName>
    </submittedName>
</protein>
<proteinExistence type="predicted"/>
<accession>A0A1U9NJZ1</accession>